<dbReference type="PANTHER" id="PTHR43240:SF7">
    <property type="entry name" value="BLR7284 PROTEIN"/>
    <property type="match status" value="1"/>
</dbReference>
<dbReference type="PANTHER" id="PTHR43240">
    <property type="entry name" value="1,4-DIHYDROXY-2-NAPHTHOYL-COA THIOESTERASE 1"/>
    <property type="match status" value="1"/>
</dbReference>
<accession>A0A3B9IL30</accession>
<dbReference type="RefSeq" id="WP_014743655.1">
    <property type="nucleotide sequence ID" value="NZ_CP121013.1"/>
</dbReference>
<dbReference type="InterPro" id="IPR006683">
    <property type="entry name" value="Thioestr_dom"/>
</dbReference>
<dbReference type="EMBL" id="DMAI01000215">
    <property type="protein sequence ID" value="HAE48436.1"/>
    <property type="molecule type" value="Genomic_DNA"/>
</dbReference>
<reference evidence="3 4" key="1">
    <citation type="journal article" date="2018" name="Nat. Biotechnol.">
        <title>A standardized bacterial taxonomy based on genome phylogeny substantially revises the tree of life.</title>
        <authorList>
            <person name="Parks D.H."/>
            <person name="Chuvochina M."/>
            <person name="Waite D.W."/>
            <person name="Rinke C."/>
            <person name="Skarshewski A."/>
            <person name="Chaumeil P.A."/>
            <person name="Hugenholtz P."/>
        </authorList>
    </citation>
    <scope>NUCLEOTIDE SEQUENCE [LARGE SCALE GENOMIC DNA]</scope>
    <source>
        <strain evidence="3">UBA8739</strain>
    </source>
</reference>
<gene>
    <name evidence="3" type="ORF">DCK97_13535</name>
</gene>
<evidence type="ECO:0000256" key="1">
    <source>
        <dbReference type="ARBA" id="ARBA00022801"/>
    </source>
</evidence>
<protein>
    <submittedName>
        <fullName evidence="3">PaaI family thioesterase</fullName>
    </submittedName>
</protein>
<dbReference type="SUPFAM" id="SSF54637">
    <property type="entry name" value="Thioesterase/thiol ester dehydrase-isomerase"/>
    <property type="match status" value="1"/>
</dbReference>
<dbReference type="NCBIfam" id="TIGR00369">
    <property type="entry name" value="unchar_dom_1"/>
    <property type="match status" value="1"/>
</dbReference>
<name>A0A3B9IL30_9PROT</name>
<evidence type="ECO:0000313" key="3">
    <source>
        <dbReference type="EMBL" id="HAE48436.1"/>
    </source>
</evidence>
<dbReference type="Gene3D" id="3.10.129.10">
    <property type="entry name" value="Hotdog Thioesterase"/>
    <property type="match status" value="1"/>
</dbReference>
<organism evidence="3 4">
    <name type="scientific">Tistrella mobilis</name>
    <dbReference type="NCBI Taxonomy" id="171437"/>
    <lineage>
        <taxon>Bacteria</taxon>
        <taxon>Pseudomonadati</taxon>
        <taxon>Pseudomonadota</taxon>
        <taxon>Alphaproteobacteria</taxon>
        <taxon>Geminicoccales</taxon>
        <taxon>Geminicoccaceae</taxon>
        <taxon>Tistrella</taxon>
    </lineage>
</organism>
<dbReference type="Proteomes" id="UP000257706">
    <property type="component" value="Unassembled WGS sequence"/>
</dbReference>
<keyword evidence="1" id="KW-0378">Hydrolase</keyword>
<evidence type="ECO:0000313" key="4">
    <source>
        <dbReference type="Proteomes" id="UP000257706"/>
    </source>
</evidence>
<proteinExistence type="predicted"/>
<evidence type="ECO:0000259" key="2">
    <source>
        <dbReference type="Pfam" id="PF03061"/>
    </source>
</evidence>
<dbReference type="CDD" id="cd03443">
    <property type="entry name" value="PaaI_thioesterase"/>
    <property type="match status" value="1"/>
</dbReference>
<dbReference type="AlphaFoldDB" id="A0A3B9IL30"/>
<comment type="caution">
    <text evidence="3">The sequence shown here is derived from an EMBL/GenBank/DDBJ whole genome shotgun (WGS) entry which is preliminary data.</text>
</comment>
<dbReference type="GO" id="GO:0005829">
    <property type="term" value="C:cytosol"/>
    <property type="evidence" value="ECO:0007669"/>
    <property type="project" value="TreeGrafter"/>
</dbReference>
<dbReference type="Pfam" id="PF03061">
    <property type="entry name" value="4HBT"/>
    <property type="match status" value="1"/>
</dbReference>
<dbReference type="GO" id="GO:0061522">
    <property type="term" value="F:1,4-dihydroxy-2-naphthoyl-CoA thioesterase activity"/>
    <property type="evidence" value="ECO:0007669"/>
    <property type="project" value="TreeGrafter"/>
</dbReference>
<dbReference type="InterPro" id="IPR029069">
    <property type="entry name" value="HotDog_dom_sf"/>
</dbReference>
<dbReference type="OMA" id="FEVCPTL"/>
<dbReference type="InterPro" id="IPR003736">
    <property type="entry name" value="PAAI_dom"/>
</dbReference>
<feature type="domain" description="Thioesterase" evidence="2">
    <location>
        <begin position="65"/>
        <end position="138"/>
    </location>
</feature>
<sequence>MTETDGTPAGKGALDTGNNPALRAIFGEDHPLISHFGLEVLEIDKGLAVVRLPYRSFMIGNPETGVLHGGVVTTLIDSACGIAVFTALPRLQPIATLDLRIDYMRPSTPNKWLHARARVTRVTPNVAFVTAEAWHEGEDGPIATAAGSFMIGTKVTHREDAE</sequence>